<protein>
    <submittedName>
        <fullName evidence="4">DNA-binding transcriptional regulator, AcrR family</fullName>
    </submittedName>
</protein>
<proteinExistence type="predicted"/>
<dbReference type="Pfam" id="PF00440">
    <property type="entry name" value="TetR_N"/>
    <property type="match status" value="1"/>
</dbReference>
<evidence type="ECO:0000313" key="4">
    <source>
        <dbReference type="EMBL" id="SDZ05059.1"/>
    </source>
</evidence>
<comment type="caution">
    <text evidence="2">Lacks conserved residue(s) required for the propagation of feature annotation.</text>
</comment>
<dbReference type="InterPro" id="IPR001647">
    <property type="entry name" value="HTH_TetR"/>
</dbReference>
<dbReference type="InterPro" id="IPR036271">
    <property type="entry name" value="Tet_transcr_reg_TetR-rel_C_sf"/>
</dbReference>
<reference evidence="4 5" key="1">
    <citation type="submission" date="2016-10" db="EMBL/GenBank/DDBJ databases">
        <authorList>
            <person name="de Groot N.N."/>
        </authorList>
    </citation>
    <scope>NUCLEOTIDE SEQUENCE [LARGE SCALE GENOMIC DNA]</scope>
    <source>
        <strain evidence="4 5">APO</strain>
    </source>
</reference>
<dbReference type="Proteomes" id="UP000199230">
    <property type="component" value="Unassembled WGS sequence"/>
</dbReference>
<evidence type="ECO:0000256" key="2">
    <source>
        <dbReference type="PROSITE-ProRule" id="PRU00335"/>
    </source>
</evidence>
<dbReference type="PROSITE" id="PS50977">
    <property type="entry name" value="HTH_TETR_2"/>
    <property type="match status" value="1"/>
</dbReference>
<organism evidence="4 5">
    <name type="scientific">Tindallia californiensis</name>
    <dbReference type="NCBI Taxonomy" id="159292"/>
    <lineage>
        <taxon>Bacteria</taxon>
        <taxon>Bacillati</taxon>
        <taxon>Bacillota</taxon>
        <taxon>Clostridia</taxon>
        <taxon>Peptostreptococcales</taxon>
        <taxon>Tindalliaceae</taxon>
        <taxon>Tindallia</taxon>
    </lineage>
</organism>
<keyword evidence="5" id="KW-1185">Reference proteome</keyword>
<evidence type="ECO:0000313" key="5">
    <source>
        <dbReference type="Proteomes" id="UP000199230"/>
    </source>
</evidence>
<dbReference type="SUPFAM" id="SSF46689">
    <property type="entry name" value="Homeodomain-like"/>
    <property type="match status" value="1"/>
</dbReference>
<dbReference type="InterPro" id="IPR041479">
    <property type="entry name" value="TetR_CgmR_C"/>
</dbReference>
<dbReference type="InterPro" id="IPR009057">
    <property type="entry name" value="Homeodomain-like_sf"/>
</dbReference>
<feature type="domain" description="HTH tetR-type" evidence="3">
    <location>
        <begin position="1"/>
        <end position="37"/>
    </location>
</feature>
<dbReference type="GO" id="GO:0003677">
    <property type="term" value="F:DNA binding"/>
    <property type="evidence" value="ECO:0007669"/>
    <property type="project" value="UniProtKB-UniRule"/>
</dbReference>
<dbReference type="EMBL" id="FNPV01000007">
    <property type="protein sequence ID" value="SDZ05059.1"/>
    <property type="molecule type" value="Genomic_DNA"/>
</dbReference>
<dbReference type="AlphaFoldDB" id="A0A1H3PXE0"/>
<sequence>MDAVAQEAEISKGGLLHYFKSKEALVKAMVEYTSESYREGVEQRVAHEELEKGMWTRSLIAETFEQAYDEEELNASFLMAVAMKPELLEPIKNAYKHWQQKIEKDGLDPIEASILRLAIDGLWMNKLMGLYQFDESLLHHVYERMIQKTMMMKPAIEEKKEEETKDE</sequence>
<dbReference type="Gene3D" id="1.10.357.10">
    <property type="entry name" value="Tetracycline Repressor, domain 2"/>
    <property type="match status" value="1"/>
</dbReference>
<gene>
    <name evidence="4" type="ORF">SAMN05192546_107124</name>
</gene>
<dbReference type="STRING" id="159292.SAMN05192546_107124"/>
<evidence type="ECO:0000256" key="1">
    <source>
        <dbReference type="ARBA" id="ARBA00023125"/>
    </source>
</evidence>
<accession>A0A1H3PXE0</accession>
<dbReference type="SUPFAM" id="SSF48498">
    <property type="entry name" value="Tetracyclin repressor-like, C-terminal domain"/>
    <property type="match status" value="1"/>
</dbReference>
<keyword evidence="1 2" id="KW-0238">DNA-binding</keyword>
<name>A0A1H3PXE0_9FIRM</name>
<evidence type="ECO:0000259" key="3">
    <source>
        <dbReference type="PROSITE" id="PS50977"/>
    </source>
</evidence>
<dbReference type="Pfam" id="PF17937">
    <property type="entry name" value="TetR_C_28"/>
    <property type="match status" value="1"/>
</dbReference>